<dbReference type="SUPFAM" id="SSF52279">
    <property type="entry name" value="Beta-D-glucan exohydrolase, C-terminal domain"/>
    <property type="match status" value="1"/>
</dbReference>
<dbReference type="AlphaFoldDB" id="A0A212RCL1"/>
<keyword evidence="9" id="KW-1185">Reference proteome</keyword>
<dbReference type="Proteomes" id="UP000198418">
    <property type="component" value="Unassembled WGS sequence"/>
</dbReference>
<sequence>MTGTLIESLLARMTLGEKLGQMTMATAGGATTGPVRGEATTESLRKGEAGSLLNIWGKQATEGFQRLAVEETRLGIPLFFGCDVLHGHKTAFPIPLAEAGAFDPGLWERTARAAAAEAAADGADLTFAPMLDTARDPRWGRMAEGFGEDPLLGARFAAAKVLGFQGDLASPASVAATAKHFVGGGAALAGREYAAADISDRALHETYLPPFRAAVQAGCAAIMAAFNSVNGVPMTAHVPLLRGWLRQKLGFDGVIMSDYAAIEELIDHGIAADRVEAGALALKAGVDLDMVSGVYLSALPEALARGLVEMADIDAAVRRILTLKQKLGLFDDPYRRIRAPAPPPDRELALEAARGCVTLLTNNGALPLGATTRRIAVIGPLADAREEMVGPWTLAADASQCVSVLDGLRAALPECDIVHAAGVSIRGGDDSGIAEAVALCDGAEVVVLCLGEAANMSGEASSRAHPGLPGRQRQLAEAVLASGRPVVALLSSGRPLIVPWLAERADALVATWFLGVAAGQAIAEVLTGRIDPAGRLPATWPQEVGQIPIFYAERPASRPLKDNDPFTSKYIDAPNDPQFPFGHGLSYARVELDRLRLGQSEFSARDILRVEVDAKNLSDRPSLQTVFLFARDRVASAAPPLLELKDWAKVALAPGETRTVTFTLAAQALACLGPDLTPRLEPGDFDISVGLSADRRALLSAPLVCRPLS</sequence>
<dbReference type="InterPro" id="IPR036881">
    <property type="entry name" value="Glyco_hydro_3_C_sf"/>
</dbReference>
<proteinExistence type="inferred from homology"/>
<evidence type="ECO:0000259" key="7">
    <source>
        <dbReference type="SMART" id="SM01217"/>
    </source>
</evidence>
<dbReference type="Gene3D" id="3.20.20.300">
    <property type="entry name" value="Glycoside hydrolase, family 3, N-terminal domain"/>
    <property type="match status" value="1"/>
</dbReference>
<comment type="catalytic activity">
    <reaction evidence="1">
        <text>Hydrolysis of terminal, non-reducing beta-D-glucosyl residues with release of beta-D-glucose.</text>
        <dbReference type="EC" id="3.2.1.21"/>
    </reaction>
</comment>
<evidence type="ECO:0000256" key="1">
    <source>
        <dbReference type="ARBA" id="ARBA00000448"/>
    </source>
</evidence>
<dbReference type="SUPFAM" id="SSF51445">
    <property type="entry name" value="(Trans)glycosidases"/>
    <property type="match status" value="1"/>
</dbReference>
<keyword evidence="5" id="KW-0378">Hydrolase</keyword>
<dbReference type="InterPro" id="IPR036962">
    <property type="entry name" value="Glyco_hydro_3_N_sf"/>
</dbReference>
<dbReference type="Gene3D" id="2.60.40.10">
    <property type="entry name" value="Immunoglobulins"/>
    <property type="match status" value="1"/>
</dbReference>
<feature type="domain" description="Fibronectin type III-like" evidence="7">
    <location>
        <begin position="624"/>
        <end position="693"/>
    </location>
</feature>
<dbReference type="GO" id="GO:0009251">
    <property type="term" value="P:glucan catabolic process"/>
    <property type="evidence" value="ECO:0007669"/>
    <property type="project" value="TreeGrafter"/>
</dbReference>
<gene>
    <name evidence="8" type="ORF">SAMN06265338_103325</name>
</gene>
<dbReference type="InterPro" id="IPR001764">
    <property type="entry name" value="Glyco_hydro_3_N"/>
</dbReference>
<dbReference type="InterPro" id="IPR017853">
    <property type="entry name" value="GH"/>
</dbReference>
<dbReference type="EC" id="3.2.1.21" evidence="3"/>
<comment type="similarity">
    <text evidence="2">Belongs to the glycosyl hydrolase 3 family.</text>
</comment>
<dbReference type="RefSeq" id="WP_088520434.1">
    <property type="nucleotide sequence ID" value="NZ_FYDG01000003.1"/>
</dbReference>
<dbReference type="InterPro" id="IPR051915">
    <property type="entry name" value="Cellulose_Degrad_GH3"/>
</dbReference>
<evidence type="ECO:0000256" key="2">
    <source>
        <dbReference type="ARBA" id="ARBA00005336"/>
    </source>
</evidence>
<dbReference type="Gene3D" id="3.40.50.1700">
    <property type="entry name" value="Glycoside hydrolase family 3 C-terminal domain"/>
    <property type="match status" value="1"/>
</dbReference>
<evidence type="ECO:0000313" key="9">
    <source>
        <dbReference type="Proteomes" id="UP000198418"/>
    </source>
</evidence>
<evidence type="ECO:0000256" key="6">
    <source>
        <dbReference type="ARBA" id="ARBA00023295"/>
    </source>
</evidence>
<evidence type="ECO:0000256" key="4">
    <source>
        <dbReference type="ARBA" id="ARBA00022729"/>
    </source>
</evidence>
<reference evidence="9" key="1">
    <citation type="submission" date="2017-06" db="EMBL/GenBank/DDBJ databases">
        <authorList>
            <person name="Varghese N."/>
            <person name="Submissions S."/>
        </authorList>
    </citation>
    <scope>NUCLEOTIDE SEQUENCE [LARGE SCALE GENOMIC DNA]</scope>
    <source>
        <strain evidence="9">DSM 137</strain>
    </source>
</reference>
<dbReference type="Pfam" id="PF01915">
    <property type="entry name" value="Glyco_hydro_3_C"/>
    <property type="match status" value="1"/>
</dbReference>
<accession>A0A212RCL1</accession>
<keyword evidence="4" id="KW-0732">Signal</keyword>
<dbReference type="Pfam" id="PF14310">
    <property type="entry name" value="Fn3-like"/>
    <property type="match status" value="1"/>
</dbReference>
<evidence type="ECO:0000256" key="3">
    <source>
        <dbReference type="ARBA" id="ARBA00012744"/>
    </source>
</evidence>
<dbReference type="InterPro" id="IPR026891">
    <property type="entry name" value="Fn3-like"/>
</dbReference>
<dbReference type="EMBL" id="FYDG01000003">
    <property type="protein sequence ID" value="SNB69986.1"/>
    <property type="molecule type" value="Genomic_DNA"/>
</dbReference>
<dbReference type="InterPro" id="IPR002772">
    <property type="entry name" value="Glyco_hydro_3_C"/>
</dbReference>
<evidence type="ECO:0000313" key="8">
    <source>
        <dbReference type="EMBL" id="SNB69986.1"/>
    </source>
</evidence>
<evidence type="ECO:0000256" key="5">
    <source>
        <dbReference type="ARBA" id="ARBA00022801"/>
    </source>
</evidence>
<dbReference type="Pfam" id="PF00933">
    <property type="entry name" value="Glyco_hydro_3"/>
    <property type="match status" value="1"/>
</dbReference>
<dbReference type="PANTHER" id="PTHR30620:SF16">
    <property type="entry name" value="LYSOSOMAL BETA GLUCOSIDASE"/>
    <property type="match status" value="1"/>
</dbReference>
<dbReference type="OrthoDB" id="9781691at2"/>
<dbReference type="PRINTS" id="PR00133">
    <property type="entry name" value="GLHYDRLASE3"/>
</dbReference>
<dbReference type="InterPro" id="IPR013783">
    <property type="entry name" value="Ig-like_fold"/>
</dbReference>
<dbReference type="PANTHER" id="PTHR30620">
    <property type="entry name" value="PERIPLASMIC BETA-GLUCOSIDASE-RELATED"/>
    <property type="match status" value="1"/>
</dbReference>
<dbReference type="GO" id="GO:0008422">
    <property type="term" value="F:beta-glucosidase activity"/>
    <property type="evidence" value="ECO:0007669"/>
    <property type="project" value="UniProtKB-EC"/>
</dbReference>
<protein>
    <recommendedName>
        <fullName evidence="3">beta-glucosidase</fullName>
        <ecNumber evidence="3">3.2.1.21</ecNumber>
    </recommendedName>
</protein>
<dbReference type="SMART" id="SM01217">
    <property type="entry name" value="Fn3_like"/>
    <property type="match status" value="1"/>
</dbReference>
<keyword evidence="6" id="KW-0326">Glycosidase</keyword>
<name>A0A212RCL1_RHOAC</name>
<organism evidence="8 9">
    <name type="scientific">Rhodoblastus acidophilus</name>
    <name type="common">Rhodopseudomonas acidophila</name>
    <dbReference type="NCBI Taxonomy" id="1074"/>
    <lineage>
        <taxon>Bacteria</taxon>
        <taxon>Pseudomonadati</taxon>
        <taxon>Pseudomonadota</taxon>
        <taxon>Alphaproteobacteria</taxon>
        <taxon>Hyphomicrobiales</taxon>
        <taxon>Rhodoblastaceae</taxon>
        <taxon>Rhodoblastus</taxon>
    </lineage>
</organism>